<evidence type="ECO:0000313" key="2">
    <source>
        <dbReference type="Proteomes" id="UP000719412"/>
    </source>
</evidence>
<protein>
    <submittedName>
        <fullName evidence="1">Uncharacterized protein</fullName>
    </submittedName>
</protein>
<dbReference type="AlphaFoldDB" id="A0A8J6L9F9"/>
<comment type="caution">
    <text evidence="1">The sequence shown here is derived from an EMBL/GenBank/DDBJ whole genome shotgun (WGS) entry which is preliminary data.</text>
</comment>
<evidence type="ECO:0000313" key="1">
    <source>
        <dbReference type="EMBL" id="KAH0813065.1"/>
    </source>
</evidence>
<gene>
    <name evidence="1" type="ORF">GEV33_009726</name>
</gene>
<dbReference type="EMBL" id="JABDTM020025618">
    <property type="protein sequence ID" value="KAH0813065.1"/>
    <property type="molecule type" value="Genomic_DNA"/>
</dbReference>
<reference evidence="1" key="2">
    <citation type="submission" date="2021-08" db="EMBL/GenBank/DDBJ databases">
        <authorList>
            <person name="Eriksson T."/>
        </authorList>
    </citation>
    <scope>NUCLEOTIDE SEQUENCE</scope>
    <source>
        <strain evidence="1">Stoneville</strain>
        <tissue evidence="1">Whole head</tissue>
    </source>
</reference>
<dbReference type="Proteomes" id="UP000719412">
    <property type="component" value="Unassembled WGS sequence"/>
</dbReference>
<name>A0A8J6L9F9_TENMO</name>
<organism evidence="1 2">
    <name type="scientific">Tenebrio molitor</name>
    <name type="common">Yellow mealworm beetle</name>
    <dbReference type="NCBI Taxonomy" id="7067"/>
    <lineage>
        <taxon>Eukaryota</taxon>
        <taxon>Metazoa</taxon>
        <taxon>Ecdysozoa</taxon>
        <taxon>Arthropoda</taxon>
        <taxon>Hexapoda</taxon>
        <taxon>Insecta</taxon>
        <taxon>Pterygota</taxon>
        <taxon>Neoptera</taxon>
        <taxon>Endopterygota</taxon>
        <taxon>Coleoptera</taxon>
        <taxon>Polyphaga</taxon>
        <taxon>Cucujiformia</taxon>
        <taxon>Tenebrionidae</taxon>
        <taxon>Tenebrio</taxon>
    </lineage>
</organism>
<accession>A0A8J6L9F9</accession>
<sequence length="355" mass="39461">MGVKKRKGYIFQSPPIGGSTAEAFQSLFSYIDWKFRDGCGEDGIRLICDMRPVLIPRCDVVGKPQKKTYYRSGGTGVRTRDLSNAKWRARRLATVVGGWESSELLSESRARLKLMPSEGRRDKAIWGQEHHLHSSRFISINRIQPKRMIRFGERVLLHKSEAMQNLTTALHSPTCKSYERRAVGKSGPVPTSSGDYHRRYYSELLNFPAERSRPIEPNPAKDKHITSPRAKSEYIVLGPNFAELGIVSRTERAASLLAKSGKFSGGKQGSQCLSPTPKRIRVARLLFKSGEQSCVSNSGVLLSRFISRSNLEGDVAASSGGKFPPNFAINYKPETQSGRIFRRQSDPASGLSVGN</sequence>
<reference evidence="1" key="1">
    <citation type="journal article" date="2020" name="J Insects Food Feed">
        <title>The yellow mealworm (Tenebrio molitor) genome: a resource for the emerging insects as food and feed industry.</title>
        <authorList>
            <person name="Eriksson T."/>
            <person name="Andere A."/>
            <person name="Kelstrup H."/>
            <person name="Emery V."/>
            <person name="Picard C."/>
        </authorList>
    </citation>
    <scope>NUCLEOTIDE SEQUENCE</scope>
    <source>
        <strain evidence="1">Stoneville</strain>
        <tissue evidence="1">Whole head</tissue>
    </source>
</reference>
<proteinExistence type="predicted"/>
<keyword evidence="2" id="KW-1185">Reference proteome</keyword>